<dbReference type="SUPFAM" id="SSF48498">
    <property type="entry name" value="Tetracyclin repressor-like, C-terminal domain"/>
    <property type="match status" value="1"/>
</dbReference>
<dbReference type="RefSeq" id="WP_185947645.1">
    <property type="nucleotide sequence ID" value="NZ_JACMHY010000007.1"/>
</dbReference>
<dbReference type="GO" id="GO:0003677">
    <property type="term" value="F:DNA binding"/>
    <property type="evidence" value="ECO:0007669"/>
    <property type="project" value="UniProtKB-UniRule"/>
</dbReference>
<proteinExistence type="predicted"/>
<sequence>MSPRRSARNQLIQSAEEVFYHRGLGATGVDAVAHEAGVSKPTLYAHFSGKSELAATALRHRHDEAAAELDEWLAGVRDPADRPLAVFSWLAHRYERKGARGCAFLNAAAEVVEPEDPVRRAVREEKRWLRELLTTLCTEAGAARPELLGSQLLLLIDGVAGRVVVEGPQAAARAVADAADAAAVLLTGTS</sequence>
<dbReference type="PANTHER" id="PTHR47506">
    <property type="entry name" value="TRANSCRIPTIONAL REGULATORY PROTEIN"/>
    <property type="match status" value="1"/>
</dbReference>
<evidence type="ECO:0000256" key="3">
    <source>
        <dbReference type="ARBA" id="ARBA00023163"/>
    </source>
</evidence>
<evidence type="ECO:0000313" key="6">
    <source>
        <dbReference type="EMBL" id="MBC2866899.1"/>
    </source>
</evidence>
<dbReference type="PANTHER" id="PTHR47506:SF1">
    <property type="entry name" value="HTH-TYPE TRANSCRIPTIONAL REGULATOR YJDC"/>
    <property type="match status" value="1"/>
</dbReference>
<protein>
    <submittedName>
        <fullName evidence="6">TetR/AcrR family transcriptional regulator</fullName>
    </submittedName>
</protein>
<accession>A0A7X1I152</accession>
<dbReference type="SUPFAM" id="SSF46689">
    <property type="entry name" value="Homeodomain-like"/>
    <property type="match status" value="1"/>
</dbReference>
<gene>
    <name evidence="6" type="ORF">H1R13_18565</name>
</gene>
<feature type="DNA-binding region" description="H-T-H motif" evidence="4">
    <location>
        <begin position="28"/>
        <end position="47"/>
    </location>
</feature>
<feature type="domain" description="HTH tetR-type" evidence="5">
    <location>
        <begin position="5"/>
        <end position="65"/>
    </location>
</feature>
<comment type="caution">
    <text evidence="6">The sequence shown here is derived from an EMBL/GenBank/DDBJ whole genome shotgun (WGS) entry which is preliminary data.</text>
</comment>
<dbReference type="Pfam" id="PF00440">
    <property type="entry name" value="TetR_N"/>
    <property type="match status" value="1"/>
</dbReference>
<dbReference type="EMBL" id="JACMHY010000007">
    <property type="protein sequence ID" value="MBC2866899.1"/>
    <property type="molecule type" value="Genomic_DNA"/>
</dbReference>
<dbReference type="Gene3D" id="1.10.357.10">
    <property type="entry name" value="Tetracycline Repressor, domain 2"/>
    <property type="match status" value="1"/>
</dbReference>
<dbReference type="Proteomes" id="UP000517694">
    <property type="component" value="Unassembled WGS sequence"/>
</dbReference>
<evidence type="ECO:0000259" key="5">
    <source>
        <dbReference type="PROSITE" id="PS50977"/>
    </source>
</evidence>
<evidence type="ECO:0000313" key="7">
    <source>
        <dbReference type="Proteomes" id="UP000517694"/>
    </source>
</evidence>
<keyword evidence="2 4" id="KW-0238">DNA-binding</keyword>
<keyword evidence="7" id="KW-1185">Reference proteome</keyword>
<reference evidence="6 7" key="1">
    <citation type="submission" date="2020-08" db="EMBL/GenBank/DDBJ databases">
        <title>Whole-Genome Sequence of French Clinical Streptomyces mexicanus Strain Q0842.</title>
        <authorList>
            <person name="Boxberger M."/>
            <person name="La Scola B."/>
        </authorList>
    </citation>
    <scope>NUCLEOTIDE SEQUENCE [LARGE SCALE GENOMIC DNA]</scope>
    <source>
        <strain evidence="6 7">Marseille-Q0842</strain>
    </source>
</reference>
<dbReference type="InterPro" id="IPR009057">
    <property type="entry name" value="Homeodomain-like_sf"/>
</dbReference>
<dbReference type="InterPro" id="IPR036271">
    <property type="entry name" value="Tet_transcr_reg_TetR-rel_C_sf"/>
</dbReference>
<evidence type="ECO:0000256" key="1">
    <source>
        <dbReference type="ARBA" id="ARBA00023015"/>
    </source>
</evidence>
<organism evidence="6 7">
    <name type="scientific">Streptomyces mexicanus</name>
    <dbReference type="NCBI Taxonomy" id="178566"/>
    <lineage>
        <taxon>Bacteria</taxon>
        <taxon>Bacillati</taxon>
        <taxon>Actinomycetota</taxon>
        <taxon>Actinomycetes</taxon>
        <taxon>Kitasatosporales</taxon>
        <taxon>Streptomycetaceae</taxon>
        <taxon>Streptomyces</taxon>
    </lineage>
</organism>
<evidence type="ECO:0000256" key="2">
    <source>
        <dbReference type="ARBA" id="ARBA00023125"/>
    </source>
</evidence>
<name>A0A7X1I152_9ACTN</name>
<evidence type="ECO:0000256" key="4">
    <source>
        <dbReference type="PROSITE-ProRule" id="PRU00335"/>
    </source>
</evidence>
<keyword evidence="1" id="KW-0805">Transcription regulation</keyword>
<dbReference type="InterPro" id="IPR001647">
    <property type="entry name" value="HTH_TetR"/>
</dbReference>
<dbReference type="PRINTS" id="PR00455">
    <property type="entry name" value="HTHTETR"/>
</dbReference>
<keyword evidence="3" id="KW-0804">Transcription</keyword>
<dbReference type="AlphaFoldDB" id="A0A7X1I152"/>
<dbReference type="PROSITE" id="PS50977">
    <property type="entry name" value="HTH_TETR_2"/>
    <property type="match status" value="1"/>
</dbReference>